<organism evidence="1 2">
    <name type="scientific">Ixodes persulcatus</name>
    <name type="common">Taiga tick</name>
    <dbReference type="NCBI Taxonomy" id="34615"/>
    <lineage>
        <taxon>Eukaryota</taxon>
        <taxon>Metazoa</taxon>
        <taxon>Ecdysozoa</taxon>
        <taxon>Arthropoda</taxon>
        <taxon>Chelicerata</taxon>
        <taxon>Arachnida</taxon>
        <taxon>Acari</taxon>
        <taxon>Parasitiformes</taxon>
        <taxon>Ixodida</taxon>
        <taxon>Ixodoidea</taxon>
        <taxon>Ixodidae</taxon>
        <taxon>Ixodinae</taxon>
        <taxon>Ixodes</taxon>
    </lineage>
</organism>
<evidence type="ECO:0000313" key="2">
    <source>
        <dbReference type="Proteomes" id="UP000805193"/>
    </source>
</evidence>
<sequence>MSASTKTLSTAARLALVTGGGSGIGKSVCHALASEGAHVIVADLNLDAATATASSLPDSQQHHAFNVDVGCSASVNSLFQDIQKTCARPPNIVVNCAGIAIPATAVVDTTEEDFDKIIRVNLKGSFLVTQAAGRAMIADKVTDGAIVNMSSMMAKIIHNGAGAYSPSKAGIVSLTKVAAKELASRGIRVNVVLPSLITTPLSSSCNTSEFLSQVSARIPLGRAGLPEEVAEAVKFLCSSRSSFMTGSAVDISGGV</sequence>
<comment type="caution">
    <text evidence="1">The sequence shown here is derived from an EMBL/GenBank/DDBJ whole genome shotgun (WGS) entry which is preliminary data.</text>
</comment>
<gene>
    <name evidence="1" type="ORF">HPB47_005884</name>
</gene>
<accession>A0AC60PBU8</accession>
<protein>
    <submittedName>
        <fullName evidence="1">Uncharacterized protein</fullName>
    </submittedName>
</protein>
<evidence type="ECO:0000313" key="1">
    <source>
        <dbReference type="EMBL" id="KAG0417109.1"/>
    </source>
</evidence>
<proteinExistence type="predicted"/>
<dbReference type="EMBL" id="JABSTQ010010883">
    <property type="protein sequence ID" value="KAG0417109.1"/>
    <property type="molecule type" value="Genomic_DNA"/>
</dbReference>
<name>A0AC60PBU8_IXOPE</name>
<reference evidence="1 2" key="1">
    <citation type="journal article" date="2020" name="Cell">
        <title>Large-Scale Comparative Analyses of Tick Genomes Elucidate Their Genetic Diversity and Vector Capacities.</title>
        <authorList>
            <consortium name="Tick Genome and Microbiome Consortium (TIGMIC)"/>
            <person name="Jia N."/>
            <person name="Wang J."/>
            <person name="Shi W."/>
            <person name="Du L."/>
            <person name="Sun Y."/>
            <person name="Zhan W."/>
            <person name="Jiang J.F."/>
            <person name="Wang Q."/>
            <person name="Zhang B."/>
            <person name="Ji P."/>
            <person name="Bell-Sakyi L."/>
            <person name="Cui X.M."/>
            <person name="Yuan T.T."/>
            <person name="Jiang B.G."/>
            <person name="Yang W.F."/>
            <person name="Lam T.T."/>
            <person name="Chang Q.C."/>
            <person name="Ding S.J."/>
            <person name="Wang X.J."/>
            <person name="Zhu J.G."/>
            <person name="Ruan X.D."/>
            <person name="Zhao L."/>
            <person name="Wei J.T."/>
            <person name="Ye R.Z."/>
            <person name="Que T.C."/>
            <person name="Du C.H."/>
            <person name="Zhou Y.H."/>
            <person name="Cheng J.X."/>
            <person name="Dai P.F."/>
            <person name="Guo W.B."/>
            <person name="Han X.H."/>
            <person name="Huang E.J."/>
            <person name="Li L.F."/>
            <person name="Wei W."/>
            <person name="Gao Y.C."/>
            <person name="Liu J.Z."/>
            <person name="Shao H.Z."/>
            <person name="Wang X."/>
            <person name="Wang C.C."/>
            <person name="Yang T.C."/>
            <person name="Huo Q.B."/>
            <person name="Li W."/>
            <person name="Chen H.Y."/>
            <person name="Chen S.E."/>
            <person name="Zhou L.G."/>
            <person name="Ni X.B."/>
            <person name="Tian J.H."/>
            <person name="Sheng Y."/>
            <person name="Liu T."/>
            <person name="Pan Y.S."/>
            <person name="Xia L.Y."/>
            <person name="Li J."/>
            <person name="Zhao F."/>
            <person name="Cao W.C."/>
        </authorList>
    </citation>
    <scope>NUCLEOTIDE SEQUENCE [LARGE SCALE GENOMIC DNA]</scope>
    <source>
        <strain evidence="1">Iper-2018</strain>
    </source>
</reference>
<dbReference type="Proteomes" id="UP000805193">
    <property type="component" value="Unassembled WGS sequence"/>
</dbReference>
<keyword evidence="2" id="KW-1185">Reference proteome</keyword>